<dbReference type="CDD" id="cd00077">
    <property type="entry name" value="HDc"/>
    <property type="match status" value="1"/>
</dbReference>
<dbReference type="EMBL" id="RLII01000004">
    <property type="protein sequence ID" value="RXE59735.1"/>
    <property type="molecule type" value="Genomic_DNA"/>
</dbReference>
<dbReference type="GO" id="GO:0016793">
    <property type="term" value="F:triphosphoric monoester hydrolase activity"/>
    <property type="evidence" value="ECO:0007669"/>
    <property type="project" value="InterPro"/>
</dbReference>
<dbReference type="Pfam" id="PF01966">
    <property type="entry name" value="HD"/>
    <property type="match status" value="1"/>
</dbReference>
<dbReference type="PROSITE" id="PS51831">
    <property type="entry name" value="HD"/>
    <property type="match status" value="1"/>
</dbReference>
<feature type="domain" description="HD" evidence="3">
    <location>
        <begin position="75"/>
        <end position="185"/>
    </location>
</feature>
<dbReference type="RefSeq" id="WP_128705824.1">
    <property type="nucleotide sequence ID" value="NZ_RLII01000004.1"/>
</dbReference>
<keyword evidence="1 2" id="KW-0378">Hydrolase</keyword>
<dbReference type="InterPro" id="IPR003607">
    <property type="entry name" value="HD/PDEase_dom"/>
</dbReference>
<accession>A0A4Q0I795</accession>
<dbReference type="InterPro" id="IPR006674">
    <property type="entry name" value="HD_domain"/>
</dbReference>
<dbReference type="AlphaFoldDB" id="A0A4Q0I795"/>
<evidence type="ECO:0000313" key="4">
    <source>
        <dbReference type="EMBL" id="RXE59735.1"/>
    </source>
</evidence>
<evidence type="ECO:0000313" key="5">
    <source>
        <dbReference type="Proteomes" id="UP000289166"/>
    </source>
</evidence>
<dbReference type="NCBIfam" id="TIGR01353">
    <property type="entry name" value="dGTP_triPase"/>
    <property type="match status" value="1"/>
</dbReference>
<proteinExistence type="inferred from homology"/>
<dbReference type="SUPFAM" id="SSF109604">
    <property type="entry name" value="HD-domain/PDEase-like"/>
    <property type="match status" value="1"/>
</dbReference>
<dbReference type="Gene3D" id="1.10.3210.10">
    <property type="entry name" value="Hypothetical protein af1432"/>
    <property type="match status" value="1"/>
</dbReference>
<protein>
    <recommendedName>
        <fullName evidence="2">Deoxyguanosinetriphosphate triphosphohydrolase-like protein</fullName>
    </recommendedName>
</protein>
<reference evidence="5" key="1">
    <citation type="submission" date="2018-11" db="EMBL/GenBank/DDBJ databases">
        <title>Genome sequencing of a novel mesophilic and cellulolytic organism within the genus Hungateiclostridium.</title>
        <authorList>
            <person name="Rettenmaier R."/>
            <person name="Liebl W."/>
            <person name="Zverlov V."/>
        </authorList>
    </citation>
    <scope>NUCLEOTIDE SEQUENCE [LARGE SCALE GENOMIC DNA]</scope>
    <source>
        <strain evidence="5">N2K1</strain>
    </source>
</reference>
<gene>
    <name evidence="4" type="ORF">EFD62_05310</name>
</gene>
<dbReference type="Proteomes" id="UP000289166">
    <property type="component" value="Unassembled WGS sequence"/>
</dbReference>
<name>A0A4Q0I795_9FIRM</name>
<dbReference type="NCBIfam" id="NF002327">
    <property type="entry name" value="PRK01286.1-2"/>
    <property type="match status" value="1"/>
</dbReference>
<dbReference type="InterPro" id="IPR051094">
    <property type="entry name" value="Diverse_Catalytic_Enzymes"/>
</dbReference>
<dbReference type="PANTHER" id="PTHR35795">
    <property type="entry name" value="SLR1885 PROTEIN"/>
    <property type="match status" value="1"/>
</dbReference>
<comment type="similarity">
    <text evidence="2">Belongs to the dGTPase family. Type 2 subfamily.</text>
</comment>
<dbReference type="PANTHER" id="PTHR35795:SF1">
    <property type="entry name" value="BIS(5'-NUCLEOSYL)-TETRAPHOSPHATASE, SYMMETRICAL"/>
    <property type="match status" value="1"/>
</dbReference>
<evidence type="ECO:0000256" key="2">
    <source>
        <dbReference type="HAMAP-Rule" id="MF_01212"/>
    </source>
</evidence>
<organism evidence="4 5">
    <name type="scientific">Acetivibrio mesophilus</name>
    <dbReference type="NCBI Taxonomy" id="2487273"/>
    <lineage>
        <taxon>Bacteria</taxon>
        <taxon>Bacillati</taxon>
        <taxon>Bacillota</taxon>
        <taxon>Clostridia</taxon>
        <taxon>Eubacteriales</taxon>
        <taxon>Oscillospiraceae</taxon>
        <taxon>Acetivibrio</taxon>
    </lineage>
</organism>
<sequence>MLIREELEKLEADVLSPYAAKSAESLGREHEEKECEVRTRFQRDRDRILYSKAFRRLKHKTQVFLSPEGDHYRTRLTHTLEVSQIARTIAKSLRLNEDLTEAISLGHDLGHTPFGHAGERVLNEICPHGFKHNEQSLRVVDILEKDNGLNLTWEVRNGILNHTGDTIPSTLEGQIIRYADRIAYINHDIDDAIRGGIISEDSLPKECTNVLGNNSSRRINNMIVNIINNSKGKNTVKMNSEFQGAMNELREFMFSNVYVGSKAKKDEMKAQNIIKELYNYIKERPDFLSEEAAKMLQYSDIDRVVCDYIAGMTDRYAVKKFYEIFIPESWH</sequence>
<dbReference type="OrthoDB" id="9803619at2"/>
<dbReference type="InterPro" id="IPR006261">
    <property type="entry name" value="dGTPase"/>
</dbReference>
<evidence type="ECO:0000256" key="1">
    <source>
        <dbReference type="ARBA" id="ARBA00022801"/>
    </source>
</evidence>
<dbReference type="Pfam" id="PF13286">
    <property type="entry name" value="HD_assoc"/>
    <property type="match status" value="1"/>
</dbReference>
<dbReference type="SMART" id="SM00471">
    <property type="entry name" value="HDc"/>
    <property type="match status" value="1"/>
</dbReference>
<keyword evidence="5" id="KW-1185">Reference proteome</keyword>
<comment type="caution">
    <text evidence="4">The sequence shown here is derived from an EMBL/GenBank/DDBJ whole genome shotgun (WGS) entry which is preliminary data.</text>
</comment>
<dbReference type="InterPro" id="IPR026875">
    <property type="entry name" value="PHydrolase_assoc_dom"/>
</dbReference>
<evidence type="ECO:0000259" key="3">
    <source>
        <dbReference type="PROSITE" id="PS51831"/>
    </source>
</evidence>
<dbReference type="InterPro" id="IPR023023">
    <property type="entry name" value="dNTPase_2"/>
</dbReference>
<dbReference type="HAMAP" id="MF_01212">
    <property type="entry name" value="dGTPase_type2"/>
    <property type="match status" value="1"/>
</dbReference>